<dbReference type="InterPro" id="IPR036895">
    <property type="entry name" value="Uracil-DNA_glycosylase-like_sf"/>
</dbReference>
<organism evidence="5 6">
    <name type="scientific">Martelella mediterranea</name>
    <dbReference type="NCBI Taxonomy" id="293089"/>
    <lineage>
        <taxon>Bacteria</taxon>
        <taxon>Pseudomonadati</taxon>
        <taxon>Pseudomonadota</taxon>
        <taxon>Alphaproteobacteria</taxon>
        <taxon>Hyphomicrobiales</taxon>
        <taxon>Aurantimonadaceae</taxon>
        <taxon>Martelella</taxon>
    </lineage>
</organism>
<proteinExistence type="predicted"/>
<dbReference type="PANTHER" id="PTHR12159:SF9">
    <property type="entry name" value="G_T MISMATCH-SPECIFIC THYMINE DNA GLYCOSYLASE"/>
    <property type="match status" value="1"/>
</dbReference>
<dbReference type="AlphaFoldDB" id="A0A4R3NUU0"/>
<protein>
    <submittedName>
        <fullName evidence="5">G/U mismatch-specific uracil-DNA glycosylase</fullName>
    </submittedName>
</protein>
<evidence type="ECO:0000259" key="4">
    <source>
        <dbReference type="Pfam" id="PF03167"/>
    </source>
</evidence>
<evidence type="ECO:0000313" key="5">
    <source>
        <dbReference type="EMBL" id="TCT37315.1"/>
    </source>
</evidence>
<dbReference type="GO" id="GO:0006285">
    <property type="term" value="P:base-excision repair, AP site formation"/>
    <property type="evidence" value="ECO:0007669"/>
    <property type="project" value="InterPro"/>
</dbReference>
<dbReference type="Gene3D" id="3.40.470.10">
    <property type="entry name" value="Uracil-DNA glycosylase-like domain"/>
    <property type="match status" value="1"/>
</dbReference>
<dbReference type="SUPFAM" id="SSF52141">
    <property type="entry name" value="Uracil-DNA glycosylase-like"/>
    <property type="match status" value="1"/>
</dbReference>
<evidence type="ECO:0000256" key="3">
    <source>
        <dbReference type="ARBA" id="ARBA00023204"/>
    </source>
</evidence>
<dbReference type="OrthoDB" id="9799921at2"/>
<name>A0A4R3NUU0_9HYPH</name>
<keyword evidence="1" id="KW-0227">DNA damage</keyword>
<keyword evidence="3" id="KW-0234">DNA repair</keyword>
<keyword evidence="2" id="KW-0378">Hydrolase</keyword>
<keyword evidence="6" id="KW-1185">Reference proteome</keyword>
<dbReference type="Proteomes" id="UP000295097">
    <property type="component" value="Unassembled WGS sequence"/>
</dbReference>
<evidence type="ECO:0000256" key="1">
    <source>
        <dbReference type="ARBA" id="ARBA00022763"/>
    </source>
</evidence>
<evidence type="ECO:0000256" key="2">
    <source>
        <dbReference type="ARBA" id="ARBA00022801"/>
    </source>
</evidence>
<dbReference type="EMBL" id="SMAR01000019">
    <property type="protein sequence ID" value="TCT37315.1"/>
    <property type="molecule type" value="Genomic_DNA"/>
</dbReference>
<comment type="caution">
    <text evidence="5">The sequence shown here is derived from an EMBL/GenBank/DDBJ whole genome shotgun (WGS) entry which is preliminary data.</text>
</comment>
<feature type="domain" description="Uracil-DNA glycosylase-like" evidence="4">
    <location>
        <begin position="8"/>
        <end position="151"/>
    </location>
</feature>
<sequence>MTDLLVHDLKIVFCGTAKGKLSAQTGSFYAHPSNRFYKTLFDAGLTDRMLIPENFQHLLKYGIGLTDLNQTESGMDRSLSLDGFDIAGFHQKMLTFSPKIVAFTSLKAGRVYFGNRHISCGLQRQKIGTSLTCVLPSTSAANGHWTRDRHHWYQLAELLTET</sequence>
<dbReference type="PANTHER" id="PTHR12159">
    <property type="entry name" value="G/T AND G/U MISMATCH-SPECIFIC DNA GLYCOSYLASE"/>
    <property type="match status" value="1"/>
</dbReference>
<dbReference type="RefSeq" id="WP_132312193.1">
    <property type="nucleotide sequence ID" value="NZ_SMAR01000019.1"/>
</dbReference>
<accession>A0A4R3NUU0</accession>
<dbReference type="CDD" id="cd10028">
    <property type="entry name" value="UDG-F2_TDG_MUG"/>
    <property type="match status" value="1"/>
</dbReference>
<dbReference type="Pfam" id="PF03167">
    <property type="entry name" value="UDG"/>
    <property type="match status" value="1"/>
</dbReference>
<dbReference type="GO" id="GO:0004844">
    <property type="term" value="F:uracil DNA N-glycosylase activity"/>
    <property type="evidence" value="ECO:0007669"/>
    <property type="project" value="TreeGrafter"/>
</dbReference>
<gene>
    <name evidence="5" type="ORF">EDC90_101952</name>
</gene>
<evidence type="ECO:0000313" key="6">
    <source>
        <dbReference type="Proteomes" id="UP000295097"/>
    </source>
</evidence>
<dbReference type="InterPro" id="IPR005122">
    <property type="entry name" value="Uracil-DNA_glycosylase-like"/>
</dbReference>
<dbReference type="GO" id="GO:0008263">
    <property type="term" value="F:pyrimidine-specific mismatch base pair DNA N-glycosylase activity"/>
    <property type="evidence" value="ECO:0007669"/>
    <property type="project" value="TreeGrafter"/>
</dbReference>
<dbReference type="InterPro" id="IPR015637">
    <property type="entry name" value="MUG/TDG"/>
</dbReference>
<reference evidence="5 6" key="1">
    <citation type="submission" date="2019-03" db="EMBL/GenBank/DDBJ databases">
        <title>Freshwater and sediment microbial communities from various areas in North America, analyzing microbe dynamics in response to fracking.</title>
        <authorList>
            <person name="Lamendella R."/>
        </authorList>
    </citation>
    <scope>NUCLEOTIDE SEQUENCE [LARGE SCALE GENOMIC DNA]</scope>
    <source>
        <strain evidence="5 6">175.2</strain>
    </source>
</reference>